<dbReference type="InterPro" id="IPR007197">
    <property type="entry name" value="rSAM"/>
</dbReference>
<comment type="cofactor">
    <cofactor evidence="8">
        <name>Mg(2+)</name>
        <dbReference type="ChEBI" id="CHEBI:18420"/>
    </cofactor>
</comment>
<comment type="similarity">
    <text evidence="8">Belongs to the radical SAM superfamily. 7-carboxy-7-deazaguanine synthase family.</text>
</comment>
<evidence type="ECO:0000256" key="7">
    <source>
        <dbReference type="ARBA" id="ARBA00023239"/>
    </source>
</evidence>
<reference evidence="11" key="1">
    <citation type="journal article" date="2019" name="Int. J. Syst. Evol. Microbiol.">
        <title>The Global Catalogue of Microorganisms (GCM) 10K type strain sequencing project: providing services to taxonomists for standard genome sequencing and annotation.</title>
        <authorList>
            <consortium name="The Broad Institute Genomics Platform"/>
            <consortium name="The Broad Institute Genome Sequencing Center for Infectious Disease"/>
            <person name="Wu L."/>
            <person name="Ma J."/>
        </authorList>
    </citation>
    <scope>NUCLEOTIDE SEQUENCE [LARGE SCALE GENOMIC DNA]</scope>
    <source>
        <strain evidence="11">CGMCC 1.15439</strain>
    </source>
</reference>
<comment type="caution">
    <text evidence="8">Lacks conserved residue(s) required for the propagation of feature annotation.</text>
</comment>
<keyword evidence="2 8" id="KW-0949">S-adenosyl-L-methionine</keyword>
<feature type="domain" description="Radical SAM core" evidence="9">
    <location>
        <begin position="36"/>
        <end position="226"/>
    </location>
</feature>
<keyword evidence="1 8" id="KW-0004">4Fe-4S</keyword>
<organism evidence="10 11">
    <name type="scientific">Dyella nitratireducens</name>
    <dbReference type="NCBI Taxonomy" id="1849580"/>
    <lineage>
        <taxon>Bacteria</taxon>
        <taxon>Pseudomonadati</taxon>
        <taxon>Pseudomonadota</taxon>
        <taxon>Gammaproteobacteria</taxon>
        <taxon>Lysobacterales</taxon>
        <taxon>Rhodanobacteraceae</taxon>
        <taxon>Dyella</taxon>
    </lineage>
</organism>
<evidence type="ECO:0000256" key="5">
    <source>
        <dbReference type="ARBA" id="ARBA00023004"/>
    </source>
</evidence>
<dbReference type="InterPro" id="IPR058240">
    <property type="entry name" value="rSAM_sf"/>
</dbReference>
<comment type="function">
    <text evidence="8">Catalyzes the complex heterocyclic radical-mediated conversion of 6-carboxy-5,6,7,8-tetrahydropterin (CPH4) to 7-carboxy-7-deazaguanine (CDG), a step common to the biosynthetic pathways of all 7-deazapurine-containing compounds.</text>
</comment>
<evidence type="ECO:0000256" key="2">
    <source>
        <dbReference type="ARBA" id="ARBA00022691"/>
    </source>
</evidence>
<evidence type="ECO:0000313" key="11">
    <source>
        <dbReference type="Proteomes" id="UP000620046"/>
    </source>
</evidence>
<keyword evidence="11" id="KW-1185">Reference proteome</keyword>
<dbReference type="Gene3D" id="3.20.20.70">
    <property type="entry name" value="Aldolase class I"/>
    <property type="match status" value="1"/>
</dbReference>
<evidence type="ECO:0000256" key="1">
    <source>
        <dbReference type="ARBA" id="ARBA00022485"/>
    </source>
</evidence>
<gene>
    <name evidence="8 10" type="primary">queE</name>
    <name evidence="10" type="ORF">GCM10010981_22700</name>
</gene>
<feature type="binding site" evidence="8">
    <location>
        <position position="45"/>
    </location>
    <ligand>
        <name>substrate</name>
    </ligand>
</feature>
<keyword evidence="6 8" id="KW-0411">Iron-sulfur</keyword>
<keyword evidence="3 8" id="KW-0479">Metal-binding</keyword>
<name>A0ABQ1G0V2_9GAMM</name>
<dbReference type="NCBIfam" id="TIGR04349">
    <property type="entry name" value="rSAM_QueE_gams"/>
    <property type="match status" value="1"/>
</dbReference>
<proteinExistence type="inferred from homology"/>
<feature type="binding site" evidence="8">
    <location>
        <position position="56"/>
    </location>
    <ligand>
        <name>[4Fe-4S] cluster</name>
        <dbReference type="ChEBI" id="CHEBI:49883"/>
        <note>4Fe-4S-S-AdoMet</note>
    </ligand>
</feature>
<dbReference type="Proteomes" id="UP000620046">
    <property type="component" value="Unassembled WGS sequence"/>
</dbReference>
<keyword evidence="7 8" id="KW-0456">Lyase</keyword>
<keyword evidence="5 8" id="KW-0408">Iron</keyword>
<protein>
    <recommendedName>
        <fullName evidence="8">7-carboxy-7-deazaguanine synthase</fullName>
        <shortName evidence="8">CDG synthase</shortName>
        <ecNumber evidence="8">4.3.99.3</ecNumber>
    </recommendedName>
    <alternativeName>
        <fullName evidence="8">Queuosine biosynthesis protein QueE</fullName>
    </alternativeName>
</protein>
<comment type="pathway">
    <text evidence="8">Purine metabolism; 7-cyano-7-deazaguanine biosynthesis.</text>
</comment>
<dbReference type="SFLD" id="SFLDS00029">
    <property type="entry name" value="Radical_SAM"/>
    <property type="match status" value="1"/>
</dbReference>
<dbReference type="InterPro" id="IPR013785">
    <property type="entry name" value="Aldolase_TIM"/>
</dbReference>
<dbReference type="HAMAP" id="MF_00917">
    <property type="entry name" value="QueE"/>
    <property type="match status" value="1"/>
</dbReference>
<sequence>MSGSPVNVETATPAEPAAERLRITEIFHSIQGEADAIGWRTVFVRLTGCPLRCVWCDTEYSFYGGNWRDMDDILAEVASHGASHVCVTGGEPLAQKRCLTLLRKLCDAGYEVSLETSGALDVSAVDPRVRKVMDLKAPDSGEAKRNLWSNLDHLLPHDQVKIVIASRADYEWARSVVAEHHIDRRCMVLFSPVHGAIEPRALAEWIIEDKLPVRFQLQLHKLLWNDAPGH</sequence>
<comment type="cofactor">
    <cofactor evidence="8">
        <name>S-adenosyl-L-methionine</name>
        <dbReference type="ChEBI" id="CHEBI:59789"/>
    </cofactor>
    <text evidence="8">Binds 1 S-adenosyl-L-methionine per subunit.</text>
</comment>
<dbReference type="InterPro" id="IPR024924">
    <property type="entry name" value="7-CO-7-deazaguanine_synth-like"/>
</dbReference>
<evidence type="ECO:0000259" key="9">
    <source>
        <dbReference type="PROSITE" id="PS51918"/>
    </source>
</evidence>
<feature type="binding site" evidence="8">
    <location>
        <position position="49"/>
    </location>
    <ligand>
        <name>[4Fe-4S] cluster</name>
        <dbReference type="ChEBI" id="CHEBI:49883"/>
        <note>4Fe-4S-S-AdoMet</note>
    </ligand>
</feature>
<comment type="subunit">
    <text evidence="8">Homodimer.</text>
</comment>
<dbReference type="EMBL" id="BMJA01000002">
    <property type="protein sequence ID" value="GGA33256.1"/>
    <property type="molecule type" value="Genomic_DNA"/>
</dbReference>
<feature type="binding site" evidence="8">
    <location>
        <position position="88"/>
    </location>
    <ligand>
        <name>substrate</name>
    </ligand>
</feature>
<dbReference type="PIRSF" id="PIRSF000370">
    <property type="entry name" value="QueE"/>
    <property type="match status" value="1"/>
</dbReference>
<feature type="binding site" evidence="8">
    <location>
        <position position="53"/>
    </location>
    <ligand>
        <name>[4Fe-4S] cluster</name>
        <dbReference type="ChEBI" id="CHEBI:49883"/>
        <note>4Fe-4S-S-AdoMet</note>
    </ligand>
</feature>
<comment type="catalytic activity">
    <reaction evidence="8">
        <text>6-carboxy-5,6,7,8-tetrahydropterin + H(+) = 7-carboxy-7-carbaguanine + NH4(+)</text>
        <dbReference type="Rhea" id="RHEA:27974"/>
        <dbReference type="ChEBI" id="CHEBI:15378"/>
        <dbReference type="ChEBI" id="CHEBI:28938"/>
        <dbReference type="ChEBI" id="CHEBI:61032"/>
        <dbReference type="ChEBI" id="CHEBI:61036"/>
        <dbReference type="EC" id="4.3.99.3"/>
    </reaction>
</comment>
<dbReference type="PANTHER" id="PTHR42836:SF1">
    <property type="entry name" value="7-CARBOXY-7-DEAZAGUANINE SYNTHASE"/>
    <property type="match status" value="1"/>
</dbReference>
<evidence type="ECO:0000313" key="10">
    <source>
        <dbReference type="EMBL" id="GGA33256.1"/>
    </source>
</evidence>
<dbReference type="PROSITE" id="PS51918">
    <property type="entry name" value="RADICAL_SAM"/>
    <property type="match status" value="1"/>
</dbReference>
<keyword evidence="4 8" id="KW-0460">Magnesium</keyword>
<dbReference type="Pfam" id="PF04055">
    <property type="entry name" value="Radical_SAM"/>
    <property type="match status" value="1"/>
</dbReference>
<dbReference type="CDD" id="cd01335">
    <property type="entry name" value="Radical_SAM"/>
    <property type="match status" value="1"/>
</dbReference>
<evidence type="ECO:0000256" key="4">
    <source>
        <dbReference type="ARBA" id="ARBA00022842"/>
    </source>
</evidence>
<dbReference type="InterPro" id="IPR027621">
    <property type="entry name" value="rSAM_QueE_gams"/>
</dbReference>
<evidence type="ECO:0000256" key="3">
    <source>
        <dbReference type="ARBA" id="ARBA00022723"/>
    </source>
</evidence>
<keyword evidence="8" id="KW-0671">Queuosine biosynthesis</keyword>
<dbReference type="EC" id="4.3.99.3" evidence="8"/>
<feature type="binding site" evidence="8">
    <location>
        <position position="58"/>
    </location>
    <ligand>
        <name>Mg(2+)</name>
        <dbReference type="ChEBI" id="CHEBI:18420"/>
    </ligand>
</feature>
<comment type="caution">
    <text evidence="10">The sequence shown here is derived from an EMBL/GenBank/DDBJ whole genome shotgun (WGS) entry which is preliminary data.</text>
</comment>
<feature type="binding site" evidence="8">
    <location>
        <begin position="55"/>
        <end position="57"/>
    </location>
    <ligand>
        <name>S-adenosyl-L-methionine</name>
        <dbReference type="ChEBI" id="CHEBI:59789"/>
    </ligand>
</feature>
<comment type="cofactor">
    <cofactor evidence="8">
        <name>[4Fe-4S] cluster</name>
        <dbReference type="ChEBI" id="CHEBI:49883"/>
    </cofactor>
    <text evidence="8">Binds 1 [4Fe-4S] cluster. The cluster is coordinated with 3 cysteines and an exchangeable S-adenosyl-L-methionine.</text>
</comment>
<evidence type="ECO:0000256" key="6">
    <source>
        <dbReference type="ARBA" id="ARBA00023014"/>
    </source>
</evidence>
<accession>A0ABQ1G0V2</accession>
<dbReference type="SUPFAM" id="SSF102114">
    <property type="entry name" value="Radical SAM enzymes"/>
    <property type="match status" value="1"/>
</dbReference>
<feature type="binding site" evidence="8">
    <location>
        <begin position="30"/>
        <end position="32"/>
    </location>
    <ligand>
        <name>substrate</name>
    </ligand>
</feature>
<evidence type="ECO:0000256" key="8">
    <source>
        <dbReference type="HAMAP-Rule" id="MF_00917"/>
    </source>
</evidence>
<dbReference type="PANTHER" id="PTHR42836">
    <property type="entry name" value="7-CARBOXY-7-DEAZAGUANINE SYNTHASE"/>
    <property type="match status" value="1"/>
</dbReference>
<feature type="binding site" evidence="8">
    <location>
        <position position="90"/>
    </location>
    <ligand>
        <name>S-adenosyl-L-methionine</name>
        <dbReference type="ChEBI" id="CHEBI:59789"/>
    </ligand>
</feature>